<organism evidence="1 2">
    <name type="scientific">Pseudomonas phage PhiPA3</name>
    <name type="common">Pseudomonas aeruginosa phage PhiPA3</name>
    <dbReference type="NCBI Taxonomy" id="998086"/>
    <lineage>
        <taxon>Viruses</taxon>
        <taxon>Duplodnaviria</taxon>
        <taxon>Heunggongvirae</taxon>
        <taxon>Uroviricota</taxon>
        <taxon>Caudoviricetes</taxon>
        <taxon>Chimalliviridae</taxon>
        <taxon>Miltoncavirus</taxon>
        <taxon>Miltoncavirus PhiPA3</taxon>
    </lineage>
</organism>
<dbReference type="Proteomes" id="UP000008388">
    <property type="component" value="Segment"/>
</dbReference>
<sequence>MQMLKDIYNHFRTKRVPTMTTFQTLFKNGATVIRIIDGEKKFWVYGTGELIGDTYELYYYYMNEEYDRVKNVVITPLDTRAFFDLDLVSDWPNAKVRVQHNRDAQDEFILKTICERSFENWLVSSAYVKAWKTWLEKPLYERIPRGHGVKVGSISNRDLFAMSNVADGADYITLYDCKGEMFQMPYAILDSDFWHHHEDSLGYPEYIPLTVPPKRQALHHDDPRRWVVIERVTDHGLDYAVRGRYAGEALLKPTEIFNITIELDGPNLAGRDINLQDMLLLAILRDPSMQELDQFRVYLNNIRIKHAGFDAIFSAWTTRQRDNSEWRNTHPYIFIKDNGRPQVIHDERTVYVRYVNAESVETELD</sequence>
<keyword evidence="2" id="KW-1185">Reference proteome</keyword>
<evidence type="ECO:0000313" key="1">
    <source>
        <dbReference type="EMBL" id="AEH03682.1"/>
    </source>
</evidence>
<gene>
    <name evidence="1" type="primary">259</name>
</gene>
<dbReference type="EMBL" id="HQ630627">
    <property type="protein sequence ID" value="AEH03682.1"/>
    <property type="molecule type" value="Genomic_DNA"/>
</dbReference>
<dbReference type="RefSeq" id="YP_009217338.1">
    <property type="nucleotide sequence ID" value="NC_028999.1"/>
</dbReference>
<name>F8SJM4_BPPA3</name>
<evidence type="ECO:0000313" key="2">
    <source>
        <dbReference type="Proteomes" id="UP000008388"/>
    </source>
</evidence>
<reference evidence="1 2" key="1">
    <citation type="journal article" date="2011" name="Microbiology">
        <title>The Pseudomonas aeruginosa generalized transducing phage phiPA3 is a new member of the phiKZ-like group of 'jumbo' phages, and infects model laboratory strains and clinical isolates from cystic fibrosis patients.</title>
        <authorList>
            <person name="Monson R."/>
            <person name="Foulds I."/>
            <person name="Foweraker J."/>
            <person name="Welch M."/>
            <person name="Salmond G.P."/>
        </authorList>
    </citation>
    <scope>NUCLEOTIDE SEQUENCE [LARGE SCALE GENOMIC DNA]</scope>
</reference>
<accession>F8SJM4</accession>
<dbReference type="KEGG" id="vg:26643787"/>
<organismHost>
    <name type="scientific">Pseudomonas aeruginosa</name>
    <dbReference type="NCBI Taxonomy" id="287"/>
</organismHost>
<protein>
    <submittedName>
        <fullName evidence="1">Uncharacterized protein 259</fullName>
    </submittedName>
</protein>
<dbReference type="GeneID" id="26643787"/>
<proteinExistence type="predicted"/>